<gene>
    <name evidence="2" type="ORF">F3F51_22900</name>
</gene>
<evidence type="ECO:0000313" key="2">
    <source>
        <dbReference type="EMBL" id="KAA3800179.1"/>
    </source>
</evidence>
<protein>
    <recommendedName>
        <fullName evidence="4">Fimbrillin family protein</fullName>
    </recommendedName>
</protein>
<evidence type="ECO:0008006" key="4">
    <source>
        <dbReference type="Google" id="ProtNLM"/>
    </source>
</evidence>
<dbReference type="InterPro" id="IPR025049">
    <property type="entry name" value="Mfa-like_1"/>
</dbReference>
<accession>A0A6N3V3B5</accession>
<feature type="chain" id="PRO_5027113128" description="Fimbrillin family protein" evidence="1">
    <location>
        <begin position="21"/>
        <end position="528"/>
    </location>
</feature>
<dbReference type="Proteomes" id="UP000460135">
    <property type="component" value="Unassembled WGS sequence"/>
</dbReference>
<reference evidence="2 3" key="1">
    <citation type="journal article" date="2019" name="Nat. Med.">
        <title>A library of human gut bacterial isolates paired with longitudinal multiomics data enables mechanistic microbiome research.</title>
        <authorList>
            <person name="Poyet M."/>
            <person name="Groussin M."/>
            <person name="Gibbons S.M."/>
            <person name="Avila-Pacheco J."/>
            <person name="Jiang X."/>
            <person name="Kearney S.M."/>
            <person name="Perrotta A.R."/>
            <person name="Berdy B."/>
            <person name="Zhao S."/>
            <person name="Lieberman T.D."/>
            <person name="Swanson P.K."/>
            <person name="Smith M."/>
            <person name="Roesemann S."/>
            <person name="Alexander J.E."/>
            <person name="Rich S.A."/>
            <person name="Livny J."/>
            <person name="Vlamakis H."/>
            <person name="Clish C."/>
            <person name="Bullock K."/>
            <person name="Deik A."/>
            <person name="Scott J."/>
            <person name="Pierce K.A."/>
            <person name="Xavier R.J."/>
            <person name="Alm E.J."/>
        </authorList>
    </citation>
    <scope>NUCLEOTIDE SEQUENCE [LARGE SCALE GENOMIC DNA]</scope>
    <source>
        <strain evidence="2 3">BIOML-A183</strain>
    </source>
</reference>
<dbReference type="Gene3D" id="2.60.40.2620">
    <property type="entry name" value="Fimbrillin-like"/>
    <property type="match status" value="1"/>
</dbReference>
<feature type="signal peptide" evidence="1">
    <location>
        <begin position="1"/>
        <end position="20"/>
    </location>
</feature>
<dbReference type="RefSeq" id="WP_004298516.1">
    <property type="nucleotide sequence ID" value="NZ_CAKJZA010000004.1"/>
</dbReference>
<keyword evidence="1" id="KW-0732">Signal</keyword>
<dbReference type="PROSITE" id="PS51257">
    <property type="entry name" value="PROKAR_LIPOPROTEIN"/>
    <property type="match status" value="1"/>
</dbReference>
<dbReference type="EMBL" id="VWLX01000022">
    <property type="protein sequence ID" value="KAA3800179.1"/>
    <property type="molecule type" value="Genomic_DNA"/>
</dbReference>
<proteinExistence type="predicted"/>
<dbReference type="GeneID" id="29452494"/>
<evidence type="ECO:0000256" key="1">
    <source>
        <dbReference type="SAM" id="SignalP"/>
    </source>
</evidence>
<dbReference type="AlphaFoldDB" id="A0A6N3V3B5"/>
<evidence type="ECO:0000313" key="3">
    <source>
        <dbReference type="Proteomes" id="UP000460135"/>
    </source>
</evidence>
<dbReference type="KEGG" id="boa:Bovatus_03110"/>
<dbReference type="Gene3D" id="2.60.40.3570">
    <property type="match status" value="1"/>
</dbReference>
<name>A0A6N3V3B5_BACOV</name>
<dbReference type="CDD" id="cd13120">
    <property type="entry name" value="BF2867_like_N"/>
    <property type="match status" value="1"/>
</dbReference>
<sequence length="528" mass="57815">MKQYKFLSTALFLAAMAAWSGCSNEDESLPAMSGTEGLVINVCDKGMENAESSASRAVTDLNYNTTFEVGDCIGLFAVKDNAILSDVNNLKVQLTREGWQPATDLQYDGALREATYYAYFPYSENLSINSVETDFFASTAAGWNIGKDQSTRKNFADSDLMTSSGSTIYRGDKGEFLIQFNMVHRMSLAVISLPGTEYKFTNPELKGTIYAIKPGGDVAFYTEEIASGKEIKPYRADDGSYRMLVKPAVAPDIVGVLGDSKYNVNSAIAAGKYKRFMVDGGNVVKEYELKVGDYYCADGNLVSRDCAPEEVPDDCIGIVYYVGNPQPSVLYKETLEAVEEKDALKRDYPNCVHGLVYAINQSNATATSVASNSKLDYAKYFTDNGLDSRYFWGNGNKVPEYGCILGYNNTEALKEMHVINGNAATNMISNISTYSQLMPAPSLTSGWYLPSVEELDIIFENKDDINSSLANVGGTALWIEAFAGTGYQTSTNTGRTMYRVLYTNETFGLNSASNAKGDSGFFRFSLAF</sequence>
<dbReference type="InterPro" id="IPR042278">
    <property type="entry name" value="Mfa-like_1_N"/>
</dbReference>
<comment type="caution">
    <text evidence="2">The sequence shown here is derived from an EMBL/GenBank/DDBJ whole genome shotgun (WGS) entry which is preliminary data.</text>
</comment>
<organism evidence="2 3">
    <name type="scientific">Bacteroides ovatus</name>
    <dbReference type="NCBI Taxonomy" id="28116"/>
    <lineage>
        <taxon>Bacteria</taxon>
        <taxon>Pseudomonadati</taxon>
        <taxon>Bacteroidota</taxon>
        <taxon>Bacteroidia</taxon>
        <taxon>Bacteroidales</taxon>
        <taxon>Bacteroidaceae</taxon>
        <taxon>Bacteroides</taxon>
    </lineage>
</organism>
<dbReference type="Pfam" id="PF13149">
    <property type="entry name" value="Mfa_like_1"/>
    <property type="match status" value="1"/>
</dbReference>